<evidence type="ECO:0000259" key="3">
    <source>
        <dbReference type="Pfam" id="PF00156"/>
    </source>
</evidence>
<dbReference type="GO" id="GO:0005829">
    <property type="term" value="C:cytosol"/>
    <property type="evidence" value="ECO:0007669"/>
    <property type="project" value="TreeGrafter"/>
</dbReference>
<dbReference type="CDD" id="cd06223">
    <property type="entry name" value="PRTases_typeI"/>
    <property type="match status" value="1"/>
</dbReference>
<comment type="catalytic activity">
    <reaction evidence="2">
        <text>IMP + diphosphate = hypoxanthine + 5-phospho-alpha-D-ribose 1-diphosphate</text>
        <dbReference type="Rhea" id="RHEA:17973"/>
        <dbReference type="ChEBI" id="CHEBI:17368"/>
        <dbReference type="ChEBI" id="CHEBI:33019"/>
        <dbReference type="ChEBI" id="CHEBI:58017"/>
        <dbReference type="ChEBI" id="CHEBI:58053"/>
        <dbReference type="EC" id="2.4.2.8"/>
    </reaction>
    <physiologicalReaction direction="right-to-left" evidence="2">
        <dbReference type="Rhea" id="RHEA:17975"/>
    </physiologicalReaction>
</comment>
<dbReference type="eggNOG" id="COG0634">
    <property type="taxonomic scope" value="Bacteria"/>
</dbReference>
<comment type="catalytic activity">
    <reaction evidence="1">
        <text>GMP + diphosphate = guanine + 5-phospho-alpha-D-ribose 1-diphosphate</text>
        <dbReference type="Rhea" id="RHEA:25424"/>
        <dbReference type="ChEBI" id="CHEBI:16235"/>
        <dbReference type="ChEBI" id="CHEBI:33019"/>
        <dbReference type="ChEBI" id="CHEBI:58017"/>
        <dbReference type="ChEBI" id="CHEBI:58115"/>
        <dbReference type="EC" id="2.4.2.8"/>
    </reaction>
    <physiologicalReaction direction="right-to-left" evidence="1">
        <dbReference type="Rhea" id="RHEA:25426"/>
    </physiologicalReaction>
</comment>
<dbReference type="InterPro" id="IPR050408">
    <property type="entry name" value="HGPRT"/>
</dbReference>
<evidence type="ECO:0000313" key="4">
    <source>
        <dbReference type="EMBL" id="EAU54444.1"/>
    </source>
</evidence>
<dbReference type="Proteomes" id="UP000005297">
    <property type="component" value="Unassembled WGS sequence"/>
</dbReference>
<dbReference type="PANTHER" id="PTHR43340:SF1">
    <property type="entry name" value="HYPOXANTHINE PHOSPHORIBOSYLTRANSFERASE"/>
    <property type="match status" value="1"/>
</dbReference>
<dbReference type="InParanoid" id="Q0EYW3"/>
<keyword evidence="4" id="KW-0328">Glycosyltransferase</keyword>
<dbReference type="GO" id="GO:0006178">
    <property type="term" value="P:guanine salvage"/>
    <property type="evidence" value="ECO:0007669"/>
    <property type="project" value="TreeGrafter"/>
</dbReference>
<sequence>MQQQLEEIRLIEASAELLYSQAEVEASLDRMADEITARLAGSHPVVLCVMVGGLVTCGKLLTRLHFPLQVDYIHVSRYQDRTHGGDIAWLGRQPENLAGRNILIVDDILDQGYTMQAIVDFCYQEKAAQVLTSVLLDKPAARKAEISPDFAGFSVADRYVFGCGMDYKSFLRNAPGIYAVMP</sequence>
<organism evidence="4 5">
    <name type="scientific">Mariprofundus ferrooxydans PV-1</name>
    <dbReference type="NCBI Taxonomy" id="314345"/>
    <lineage>
        <taxon>Bacteria</taxon>
        <taxon>Pseudomonadati</taxon>
        <taxon>Pseudomonadota</taxon>
        <taxon>Candidatius Mariprofundia</taxon>
        <taxon>Mariprofundales</taxon>
        <taxon>Mariprofundaceae</taxon>
        <taxon>Mariprofundus</taxon>
    </lineage>
</organism>
<dbReference type="GO" id="GO:0032264">
    <property type="term" value="P:IMP salvage"/>
    <property type="evidence" value="ECO:0007669"/>
    <property type="project" value="TreeGrafter"/>
</dbReference>
<dbReference type="PANTHER" id="PTHR43340">
    <property type="entry name" value="HYPOXANTHINE-GUANINE PHOSPHORIBOSYLTRANSFERASE"/>
    <property type="match status" value="1"/>
</dbReference>
<keyword evidence="4" id="KW-0808">Transferase</keyword>
<dbReference type="GO" id="GO:0046100">
    <property type="term" value="P:hypoxanthine metabolic process"/>
    <property type="evidence" value="ECO:0007669"/>
    <property type="project" value="TreeGrafter"/>
</dbReference>
<feature type="domain" description="Phosphoribosyltransferase" evidence="3">
    <location>
        <begin position="18"/>
        <end position="167"/>
    </location>
</feature>
<dbReference type="EMBL" id="AATS01000008">
    <property type="protein sequence ID" value="EAU54444.1"/>
    <property type="molecule type" value="Genomic_DNA"/>
</dbReference>
<evidence type="ECO:0000313" key="5">
    <source>
        <dbReference type="Proteomes" id="UP000005297"/>
    </source>
</evidence>
<evidence type="ECO:0000256" key="1">
    <source>
        <dbReference type="ARBA" id="ARBA00048811"/>
    </source>
</evidence>
<dbReference type="NCBIfam" id="NF006605">
    <property type="entry name" value="PRK09162.1"/>
    <property type="match status" value="1"/>
</dbReference>
<dbReference type="FunCoup" id="Q0EYW3">
    <property type="interactions" value="444"/>
</dbReference>
<dbReference type="OrthoDB" id="5296940at2"/>
<name>Q0EYW3_9PROT</name>
<evidence type="ECO:0000256" key="2">
    <source>
        <dbReference type="ARBA" id="ARBA00049402"/>
    </source>
</evidence>
<dbReference type="GO" id="GO:0032263">
    <property type="term" value="P:GMP salvage"/>
    <property type="evidence" value="ECO:0007669"/>
    <property type="project" value="TreeGrafter"/>
</dbReference>
<dbReference type="RefSeq" id="WP_009849224.1">
    <property type="nucleotide sequence ID" value="NZ_DS022294.1"/>
</dbReference>
<dbReference type="InterPro" id="IPR029057">
    <property type="entry name" value="PRTase-like"/>
</dbReference>
<comment type="caution">
    <text evidence="4">The sequence shown here is derived from an EMBL/GenBank/DDBJ whole genome shotgun (WGS) entry which is preliminary data.</text>
</comment>
<dbReference type="STRING" id="314344.AL013_03310"/>
<gene>
    <name evidence="4" type="ORF">SPV1_08501</name>
</gene>
<dbReference type="Gene3D" id="3.40.50.2020">
    <property type="match status" value="1"/>
</dbReference>
<accession>Q0EYW3</accession>
<dbReference type="SUPFAM" id="SSF53271">
    <property type="entry name" value="PRTase-like"/>
    <property type="match status" value="1"/>
</dbReference>
<dbReference type="InterPro" id="IPR000836">
    <property type="entry name" value="PRTase_dom"/>
</dbReference>
<dbReference type="GO" id="GO:0000287">
    <property type="term" value="F:magnesium ion binding"/>
    <property type="evidence" value="ECO:0007669"/>
    <property type="project" value="TreeGrafter"/>
</dbReference>
<reference evidence="4 5" key="1">
    <citation type="submission" date="2006-09" db="EMBL/GenBank/DDBJ databases">
        <authorList>
            <person name="Emerson D."/>
            <person name="Ferriera S."/>
            <person name="Johnson J."/>
            <person name="Kravitz S."/>
            <person name="Halpern A."/>
            <person name="Remington K."/>
            <person name="Beeson K."/>
            <person name="Tran B."/>
            <person name="Rogers Y.-H."/>
            <person name="Friedman R."/>
            <person name="Venter J.C."/>
        </authorList>
    </citation>
    <scope>NUCLEOTIDE SEQUENCE [LARGE SCALE GENOMIC DNA]</scope>
    <source>
        <strain evidence="4 5">PV-1</strain>
    </source>
</reference>
<dbReference type="GO" id="GO:0004422">
    <property type="term" value="F:hypoxanthine phosphoribosyltransferase activity"/>
    <property type="evidence" value="ECO:0007669"/>
    <property type="project" value="TreeGrafter"/>
</dbReference>
<dbReference type="AlphaFoldDB" id="Q0EYW3"/>
<proteinExistence type="predicted"/>
<dbReference type="HOGENOM" id="CLU_073615_2_0_0"/>
<protein>
    <submittedName>
        <fullName evidence="4">Phosphoribosyltransferase</fullName>
    </submittedName>
</protein>
<keyword evidence="5" id="KW-1185">Reference proteome</keyword>
<dbReference type="Pfam" id="PF00156">
    <property type="entry name" value="Pribosyltran"/>
    <property type="match status" value="1"/>
</dbReference>